<evidence type="ECO:0000259" key="26">
    <source>
        <dbReference type="Pfam" id="PF16979"/>
    </source>
</evidence>
<dbReference type="InterPro" id="IPR031313">
    <property type="entry name" value="Sin1_PH_dom"/>
</dbReference>
<keyword evidence="16" id="KW-0333">Golgi apparatus</keyword>
<dbReference type="eggNOG" id="KOG3739">
    <property type="taxonomic scope" value="Eukaryota"/>
</dbReference>
<dbReference type="GO" id="GO:0031932">
    <property type="term" value="C:TORC2 complex"/>
    <property type="evidence" value="ECO:0007669"/>
    <property type="project" value="InterPro"/>
</dbReference>
<dbReference type="GO" id="GO:0005886">
    <property type="term" value="C:plasma membrane"/>
    <property type="evidence" value="ECO:0007669"/>
    <property type="project" value="UniProtKB-SubCell"/>
</dbReference>
<dbReference type="PANTHER" id="PTHR13335:SF1">
    <property type="entry name" value="TARGET OF RAPAMYCIN COMPLEX 2 SUBUNIT MAPKAP1"/>
    <property type="match status" value="1"/>
</dbReference>
<protein>
    <recommendedName>
        <fullName evidence="10">Target of rapamycin complex 2 subunit MAPKAP1</fullName>
    </recommendedName>
    <alternativeName>
        <fullName evidence="22">Stress-activated map kinase-interacting protein 1</fullName>
    </alternativeName>
</protein>
<dbReference type="GO" id="GO:0031901">
    <property type="term" value="C:early endosome membrane"/>
    <property type="evidence" value="ECO:0007669"/>
    <property type="project" value="UniProtKB-SubCell"/>
</dbReference>
<dbReference type="OMA" id="NAKFWPQ"/>
<evidence type="ECO:0000256" key="1">
    <source>
        <dbReference type="ARBA" id="ARBA00004123"/>
    </source>
</evidence>
<dbReference type="GO" id="GO:0005741">
    <property type="term" value="C:mitochondrial outer membrane"/>
    <property type="evidence" value="ECO:0007669"/>
    <property type="project" value="UniProtKB-SubCell"/>
</dbReference>
<dbReference type="InterPro" id="IPR057339">
    <property type="entry name" value="RBD_SIN1"/>
</dbReference>
<keyword evidence="14" id="KW-1000">Mitochondrion outer membrane</keyword>
<dbReference type="HOGENOM" id="CLU_514767_0_0_1"/>
<evidence type="ECO:0000256" key="3">
    <source>
        <dbReference type="ARBA" id="ARBA00004220"/>
    </source>
</evidence>
<keyword evidence="13" id="KW-0967">Endosome</keyword>
<feature type="domain" description="CRIM" evidence="25">
    <location>
        <begin position="139"/>
        <end position="270"/>
    </location>
</feature>
<evidence type="ECO:0000256" key="4">
    <source>
        <dbReference type="ARBA" id="ARBA00004395"/>
    </source>
</evidence>
<dbReference type="PhylomeDB" id="T1J7R6"/>
<keyword evidence="18" id="KW-0472">Membrane</keyword>
<dbReference type="PANTHER" id="PTHR13335">
    <property type="entry name" value="TARGET OF RAPAMYCIN COMPLEX 2 SUBUNIT MAPKAP1"/>
    <property type="match status" value="1"/>
</dbReference>
<dbReference type="GO" id="GO:0005546">
    <property type="term" value="F:phosphatidylinositol-4,5-bisphosphate binding"/>
    <property type="evidence" value="ECO:0007669"/>
    <property type="project" value="TreeGrafter"/>
</dbReference>
<dbReference type="AlphaFoldDB" id="T1J7R6"/>
<name>T1J7R6_STRMM</name>
<evidence type="ECO:0000259" key="25">
    <source>
        <dbReference type="Pfam" id="PF16978"/>
    </source>
</evidence>
<dbReference type="EMBL" id="JH431939">
    <property type="status" value="NOT_ANNOTATED_CDS"/>
    <property type="molecule type" value="Genomic_DNA"/>
</dbReference>
<feature type="region of interest" description="Disordered" evidence="23">
    <location>
        <begin position="40"/>
        <end position="59"/>
    </location>
</feature>
<dbReference type="EnsemblMetazoa" id="SMAR009721-RA">
    <property type="protein sequence ID" value="SMAR009721-PA"/>
    <property type="gene ID" value="SMAR009721"/>
</dbReference>
<sequence>MAFYDDPRFLLSHIRNSYITSDDTGVCEMVMVNENCPAKQTHQPSLHPSWTFDSSDSGLESDTTELSQSYDIASDMDYALRRRSNTAQRLDKLKKERKSQAKIKNIQWRSPDSFLSVEEMSELFEKKANTIPKEKPRKKSLLSEQLEKFPTLPNNPFGEYAKFDGSAYIGIPTKKLNIYLTMLTTDERAFPMTVITIITAKVQELIGLICWQYTNNNRKPELKDNADYYSLCIAEENGEVDLDFPNLDPKEAISKFGFTDLALVEKDLSEKPPSDQIIVTVNIFQGGFSKIPVTGKDVTMREILDSTLRRRRGMMKAKGLEYQLEKESEPGVAVDLDSTLAMTNTLDFYLVRANSKREDDPKEPWQPKELMVMEAPRYLSYRVFLIRKLLHKSEIHLGISVDKIEIDPVQQKGSVKFWAQPQKPITHDIDTIAACELLELKYNAKLLFRLTYKSDNSHDYKHHDFETEGSEAKEIVEKICHNLELRMSSVRRDYLAQRERKSLRRSLLQSSFKASSKH</sequence>
<keyword evidence="12" id="KW-0963">Cytoplasm</keyword>
<feature type="domain" description="SIN1-type PH" evidence="26">
    <location>
        <begin position="377"/>
        <end position="484"/>
    </location>
</feature>
<evidence type="ECO:0000256" key="9">
    <source>
        <dbReference type="ARBA" id="ARBA00009407"/>
    </source>
</evidence>
<dbReference type="InterPro" id="IPR008828">
    <property type="entry name" value="Sin1/Avo1"/>
</dbReference>
<dbReference type="Proteomes" id="UP000014500">
    <property type="component" value="Unassembled WGS sequence"/>
</dbReference>
<evidence type="ECO:0000256" key="5">
    <source>
        <dbReference type="ARBA" id="ARBA00004406"/>
    </source>
</evidence>
<evidence type="ECO:0000256" key="14">
    <source>
        <dbReference type="ARBA" id="ARBA00022787"/>
    </source>
</evidence>
<keyword evidence="29" id="KW-1185">Reference proteome</keyword>
<evidence type="ECO:0000256" key="20">
    <source>
        <dbReference type="ARBA" id="ARBA00023242"/>
    </source>
</evidence>
<evidence type="ECO:0000259" key="27">
    <source>
        <dbReference type="Pfam" id="PF25322"/>
    </source>
</evidence>
<dbReference type="GO" id="GO:0038203">
    <property type="term" value="P:TORC2 signaling"/>
    <property type="evidence" value="ECO:0007669"/>
    <property type="project" value="TreeGrafter"/>
</dbReference>
<dbReference type="STRING" id="126957.T1J7R6"/>
<evidence type="ECO:0000256" key="22">
    <source>
        <dbReference type="ARBA" id="ARBA00031431"/>
    </source>
</evidence>
<evidence type="ECO:0000259" key="24">
    <source>
        <dbReference type="Pfam" id="PF05422"/>
    </source>
</evidence>
<dbReference type="GO" id="GO:0031902">
    <property type="term" value="C:late endosome membrane"/>
    <property type="evidence" value="ECO:0007669"/>
    <property type="project" value="UniProtKB-SubCell"/>
</dbReference>
<dbReference type="InterPro" id="IPR011993">
    <property type="entry name" value="PH-like_dom_sf"/>
</dbReference>
<dbReference type="InterPro" id="IPR031567">
    <property type="entry name" value="CRIM_dom"/>
</dbReference>
<keyword evidence="15" id="KW-0256">Endoplasmic reticulum</keyword>
<keyword evidence="11" id="KW-1003">Cell membrane</keyword>
<evidence type="ECO:0000256" key="13">
    <source>
        <dbReference type="ARBA" id="ARBA00022753"/>
    </source>
</evidence>
<evidence type="ECO:0000256" key="6">
    <source>
        <dbReference type="ARBA" id="ARBA00004450"/>
    </source>
</evidence>
<proteinExistence type="inferred from homology"/>
<evidence type="ECO:0000313" key="29">
    <source>
        <dbReference type="Proteomes" id="UP000014500"/>
    </source>
</evidence>
<evidence type="ECO:0000256" key="2">
    <source>
        <dbReference type="ARBA" id="ARBA00004202"/>
    </source>
</evidence>
<dbReference type="GO" id="GO:0005789">
    <property type="term" value="C:endoplasmic reticulum membrane"/>
    <property type="evidence" value="ECO:0007669"/>
    <property type="project" value="UniProtKB-SubCell"/>
</dbReference>
<keyword evidence="20" id="KW-0539">Nucleus</keyword>
<dbReference type="GO" id="GO:0048471">
    <property type="term" value="C:perinuclear region of cytoplasm"/>
    <property type="evidence" value="ECO:0007669"/>
    <property type="project" value="UniProtKB-SubCell"/>
</dbReference>
<dbReference type="Gene3D" id="2.30.29.30">
    <property type="entry name" value="Pleckstrin-homology domain (PH domain)/Phosphotyrosine-binding domain (PTB)"/>
    <property type="match status" value="1"/>
</dbReference>
<accession>T1J7R6</accession>
<comment type="similarity">
    <text evidence="9">Belongs to the SIN1 family.</text>
</comment>
<keyword evidence="19" id="KW-0458">Lysosome</keyword>
<dbReference type="GO" id="GO:0030674">
    <property type="term" value="F:protein-macromolecule adaptor activity"/>
    <property type="evidence" value="ECO:0007669"/>
    <property type="project" value="UniProtKB-ARBA"/>
</dbReference>
<evidence type="ECO:0000313" key="28">
    <source>
        <dbReference type="EnsemblMetazoa" id="SMAR009721-PA"/>
    </source>
</evidence>
<dbReference type="GO" id="GO:0005634">
    <property type="term" value="C:nucleus"/>
    <property type="evidence" value="ECO:0007669"/>
    <property type="project" value="UniProtKB-SubCell"/>
</dbReference>
<dbReference type="InterPro" id="IPR032679">
    <property type="entry name" value="Sin1_N"/>
</dbReference>
<evidence type="ECO:0000256" key="18">
    <source>
        <dbReference type="ARBA" id="ARBA00023136"/>
    </source>
</evidence>
<evidence type="ECO:0000256" key="12">
    <source>
        <dbReference type="ARBA" id="ARBA00022490"/>
    </source>
</evidence>
<evidence type="ECO:0000256" key="10">
    <source>
        <dbReference type="ARBA" id="ARBA00014183"/>
    </source>
</evidence>
<dbReference type="Pfam" id="PF05422">
    <property type="entry name" value="SIN1"/>
    <property type="match status" value="1"/>
</dbReference>
<comment type="subcellular location">
    <subcellularLocation>
        <location evidence="2">Cell membrane</location>
        <topology evidence="2">Peripheral membrane protein</topology>
    </subcellularLocation>
    <subcellularLocation>
        <location evidence="7">Cytoplasm</location>
        <location evidence="7">Perinuclear region</location>
    </subcellularLocation>
    <subcellularLocation>
        <location evidence="3">Early endosome membrane</location>
        <topology evidence="3">Peripheral membrane protein</topology>
    </subcellularLocation>
    <subcellularLocation>
        <location evidence="5">Endoplasmic reticulum membrane</location>
        <topology evidence="5">Peripheral membrane protein</topology>
    </subcellularLocation>
    <subcellularLocation>
        <location evidence="4">Golgi apparatus membrane</location>
        <topology evidence="4">Peripheral membrane protein</topology>
    </subcellularLocation>
    <subcellularLocation>
        <location evidence="8">Late endosome membrane</location>
        <topology evidence="8">Peripheral membrane protein</topology>
    </subcellularLocation>
    <subcellularLocation>
        <location evidence="21">Lysosome membrane</location>
        <topology evidence="21">Peripheral membrane protein</topology>
    </subcellularLocation>
    <subcellularLocation>
        <location evidence="6">Mitochondrion outer membrane</location>
        <topology evidence="6">Peripheral membrane protein</topology>
    </subcellularLocation>
    <subcellularLocation>
        <location evidence="1">Nucleus</location>
    </subcellularLocation>
</comment>
<dbReference type="Pfam" id="PF16979">
    <property type="entry name" value="SIN1_PH"/>
    <property type="match status" value="1"/>
</dbReference>
<evidence type="ECO:0000256" key="15">
    <source>
        <dbReference type="ARBA" id="ARBA00022824"/>
    </source>
</evidence>
<evidence type="ECO:0000256" key="16">
    <source>
        <dbReference type="ARBA" id="ARBA00023034"/>
    </source>
</evidence>
<reference evidence="28" key="2">
    <citation type="submission" date="2015-02" db="UniProtKB">
        <authorList>
            <consortium name="EnsemblMetazoa"/>
        </authorList>
    </citation>
    <scope>IDENTIFICATION</scope>
</reference>
<dbReference type="Pfam" id="PF16978">
    <property type="entry name" value="CRIM"/>
    <property type="match status" value="1"/>
</dbReference>
<evidence type="ECO:0000256" key="19">
    <source>
        <dbReference type="ARBA" id="ARBA00023228"/>
    </source>
</evidence>
<evidence type="ECO:0000256" key="17">
    <source>
        <dbReference type="ARBA" id="ARBA00023128"/>
    </source>
</evidence>
<keyword evidence="17" id="KW-0496">Mitochondrion</keyword>
<evidence type="ECO:0000256" key="21">
    <source>
        <dbReference type="ARBA" id="ARBA00023765"/>
    </source>
</evidence>
<evidence type="ECO:0000256" key="8">
    <source>
        <dbReference type="ARBA" id="ARBA00004633"/>
    </source>
</evidence>
<organism evidence="28 29">
    <name type="scientific">Strigamia maritima</name>
    <name type="common">European centipede</name>
    <name type="synonym">Geophilus maritimus</name>
    <dbReference type="NCBI Taxonomy" id="126957"/>
    <lineage>
        <taxon>Eukaryota</taxon>
        <taxon>Metazoa</taxon>
        <taxon>Ecdysozoa</taxon>
        <taxon>Arthropoda</taxon>
        <taxon>Myriapoda</taxon>
        <taxon>Chilopoda</taxon>
        <taxon>Pleurostigmophora</taxon>
        <taxon>Geophilomorpha</taxon>
        <taxon>Linotaeniidae</taxon>
        <taxon>Strigamia</taxon>
    </lineage>
</organism>
<dbReference type="GO" id="GO:0000139">
    <property type="term" value="C:Golgi membrane"/>
    <property type="evidence" value="ECO:0007669"/>
    <property type="project" value="UniProtKB-SubCell"/>
</dbReference>
<feature type="domain" description="Sin1 N-terminal" evidence="24">
    <location>
        <begin position="59"/>
        <end position="128"/>
    </location>
</feature>
<dbReference type="GO" id="GO:0005765">
    <property type="term" value="C:lysosomal membrane"/>
    <property type="evidence" value="ECO:0007669"/>
    <property type="project" value="UniProtKB-SubCell"/>
</dbReference>
<feature type="domain" description="Target of rapamycin complex 2 subunit MAPKAP1-like Ras-binding" evidence="27">
    <location>
        <begin position="286"/>
        <end position="352"/>
    </location>
</feature>
<evidence type="ECO:0000256" key="11">
    <source>
        <dbReference type="ARBA" id="ARBA00022475"/>
    </source>
</evidence>
<evidence type="ECO:0000256" key="7">
    <source>
        <dbReference type="ARBA" id="ARBA00004556"/>
    </source>
</evidence>
<dbReference type="Pfam" id="PF25322">
    <property type="entry name" value="RBD_SIN1"/>
    <property type="match status" value="1"/>
</dbReference>
<reference evidence="29" key="1">
    <citation type="submission" date="2011-05" db="EMBL/GenBank/DDBJ databases">
        <authorList>
            <person name="Richards S.R."/>
            <person name="Qu J."/>
            <person name="Jiang H."/>
            <person name="Jhangiani S.N."/>
            <person name="Agravi P."/>
            <person name="Goodspeed R."/>
            <person name="Gross S."/>
            <person name="Mandapat C."/>
            <person name="Jackson L."/>
            <person name="Mathew T."/>
            <person name="Pu L."/>
            <person name="Thornton R."/>
            <person name="Saada N."/>
            <person name="Wilczek-Boney K.B."/>
            <person name="Lee S."/>
            <person name="Kovar C."/>
            <person name="Wu Y."/>
            <person name="Scherer S.E."/>
            <person name="Worley K.C."/>
            <person name="Muzny D.M."/>
            <person name="Gibbs R."/>
        </authorList>
    </citation>
    <scope>NUCLEOTIDE SEQUENCE</scope>
    <source>
        <strain evidence="29">Brora</strain>
    </source>
</reference>
<dbReference type="FunFam" id="2.30.29.30:FF:000585">
    <property type="entry name" value="target of rapamycin complex 2 subunit MAPKAP1 isoform X3"/>
    <property type="match status" value="1"/>
</dbReference>
<evidence type="ECO:0000256" key="23">
    <source>
        <dbReference type="SAM" id="MobiDB-lite"/>
    </source>
</evidence>